<dbReference type="RefSeq" id="WP_284826035.1">
    <property type="nucleotide sequence ID" value="NZ_JASOOY020000027.1"/>
</dbReference>
<feature type="transmembrane region" description="Helical" evidence="2">
    <location>
        <begin position="1096"/>
        <end position="1116"/>
    </location>
</feature>
<protein>
    <submittedName>
        <fullName evidence="5">Alpha-(1-&gt;3)-arabinofuranosyltransferase family protein</fullName>
    </submittedName>
</protein>
<dbReference type="Proteomes" id="UP001223646">
    <property type="component" value="Unassembled WGS sequence"/>
</dbReference>
<feature type="transmembrane region" description="Helical" evidence="2">
    <location>
        <begin position="1038"/>
        <end position="1059"/>
    </location>
</feature>
<keyword evidence="2" id="KW-0472">Membrane</keyword>
<evidence type="ECO:0000259" key="4">
    <source>
        <dbReference type="Pfam" id="PF11847"/>
    </source>
</evidence>
<organism evidence="5 6">
    <name type="scientific">Corynebacterium amycolatum</name>
    <dbReference type="NCBI Taxonomy" id="43765"/>
    <lineage>
        <taxon>Bacteria</taxon>
        <taxon>Bacillati</taxon>
        <taxon>Actinomycetota</taxon>
        <taxon>Actinomycetes</taxon>
        <taxon>Mycobacteriales</taxon>
        <taxon>Corynebacteriaceae</taxon>
        <taxon>Corynebacterium</taxon>
    </lineage>
</organism>
<evidence type="ECO:0000256" key="1">
    <source>
        <dbReference type="SAM" id="MobiDB-lite"/>
    </source>
</evidence>
<feature type="transmembrane region" description="Helical" evidence="2">
    <location>
        <begin position="325"/>
        <end position="342"/>
    </location>
</feature>
<gene>
    <name evidence="5" type="ORF">QP460_007810</name>
</gene>
<dbReference type="AlphaFoldDB" id="A0AAW9SXU1"/>
<feature type="transmembrane region" description="Helical" evidence="2">
    <location>
        <begin position="126"/>
        <end position="144"/>
    </location>
</feature>
<feature type="domain" description="Alpha-(1-&gt;3)-arabinofuranosyltransferase N-terminal GT-C" evidence="4">
    <location>
        <begin position="19"/>
        <end position="681"/>
    </location>
</feature>
<evidence type="ECO:0000313" key="6">
    <source>
        <dbReference type="Proteomes" id="UP001223646"/>
    </source>
</evidence>
<feature type="transmembrane region" description="Helical" evidence="2">
    <location>
        <begin position="1128"/>
        <end position="1151"/>
    </location>
</feature>
<dbReference type="InterPro" id="IPR021798">
    <property type="entry name" value="AftD_N"/>
</dbReference>
<dbReference type="GO" id="GO:0016740">
    <property type="term" value="F:transferase activity"/>
    <property type="evidence" value="ECO:0007669"/>
    <property type="project" value="InterPro"/>
</dbReference>
<evidence type="ECO:0000313" key="5">
    <source>
        <dbReference type="EMBL" id="MEO3717490.1"/>
    </source>
</evidence>
<name>A0AAW9SXU1_CORAY</name>
<comment type="caution">
    <text evidence="5">The sequence shown here is derived from an EMBL/GenBank/DDBJ whole genome shotgun (WGS) entry which is preliminary data.</text>
</comment>
<proteinExistence type="predicted"/>
<feature type="transmembrane region" description="Helical" evidence="2">
    <location>
        <begin position="1163"/>
        <end position="1182"/>
    </location>
</feature>
<evidence type="ECO:0000256" key="3">
    <source>
        <dbReference type="SAM" id="SignalP"/>
    </source>
</evidence>
<sequence length="1203" mass="129335">MPTFVRARKRVLVPWWALLCLLAFIQSPGKTVADTKHDLTEDPIGFLSASLNMWSDTMPLGQLQNQAYGYLFPQGAFFALFSLLPDVLAPGWLIQALWWSLTLCVAFTGAYRVAEAINVGTHTSRVLAALLYALSPRVITTLGAISSETWPVALAPWILLPLLRVAARREELPWRATARAVLLSGLAVLCTGAVNAVSTAAACIPAGLMLLFFAFTGPRRGRAWAMLGGWLAACAAVSMWWIVPLLLLGKYSPPFTDYIESSGVTTRWLSLGETLRGSTSWTPFVSFERVGGNALVAEPILIYATLAVAAIGLLGLVMRSLPLRRMWLMMLLIGLVIMAAWTEPFGLVWESAREVLDSTLAAVRNLHKFDTIVRLPLVIGFAHATAQLPWPWREPANEHTNETASDSATTGWQQWLHPEKHPRAIASMLVLVVIASATAPAWSARLAPTGSFSEVPGYWHEAADWLNAQGEDTRTLVVPSSPFADQTWGNTRDEPLQPLADVPWAVRDTVPLVPPEAIRGLDGLRNSLTRGREVPALDATLRNNGIGYVLVRHDLRVTSRGDSLRAITSTLQDSPTMEKVAEFADEDGHTAIQIWGAGPKELRNHALSPRLMDTTQVPLVAGGPEVLPRLDEVDSDAPVRILSGKDAGTVTDTPARRGRNYGEVVGAESAILAEDEDSYVRNLVPDYPVVGLPLTQTATGRATIEVSSSASEPYNVGGASADHSVNAMLDGDTSTWWEPLAGKSQAEWVKLSWKEPTDNAVLSLTGARVPVQLRIQTDTASSSVQLVPGETTRIPLPGGKTTSVLITAKIAPVGFAISELDLVIPKRDTGFDAFESSSPDFDEDTEPSTEEIAEDLTPVRVPVVPNSSSLAQRWVFGQEIHEGTLVRLFTVPKPVKVKVDADTCRSRIGAPWASLQRGDGSDHRELTCGEEIELSPGPWRIDAKSDWVSLTSTDYFAPSAEQQKVTPIDLSGTIDASDHDRIVWLPISVNAGHELRVGGAAMKPVTVSGWQQGWTIPAGIGGAVELTYPPQQTWRTGILAGGALATVYALVTVGLAFAWRRFALTSPIPASSLSNDLPRAAIGIAAAATVTLVSSWPGAVIALVVVAATLGAVFWARKRGDVVKPWLNVRNALIVTLAATMSIAGLVLAANPWPKDDYAGADWPLQLLVTAALTIVACCSMLSGGSADDDTDSDVDDTDNTAD</sequence>
<keyword evidence="2" id="KW-1133">Transmembrane helix</keyword>
<dbReference type="Pfam" id="PF11847">
    <property type="entry name" value="GT-C_AftD"/>
    <property type="match status" value="1"/>
</dbReference>
<feature type="transmembrane region" description="Helical" evidence="2">
    <location>
        <begin position="224"/>
        <end position="243"/>
    </location>
</feature>
<dbReference type="EMBL" id="JASOOY020000027">
    <property type="protein sequence ID" value="MEO3717490.1"/>
    <property type="molecule type" value="Genomic_DNA"/>
</dbReference>
<feature type="signal peptide" evidence="3">
    <location>
        <begin position="1"/>
        <end position="33"/>
    </location>
</feature>
<feature type="compositionally biased region" description="Acidic residues" evidence="1">
    <location>
        <begin position="840"/>
        <end position="854"/>
    </location>
</feature>
<feature type="region of interest" description="Disordered" evidence="1">
    <location>
        <begin position="833"/>
        <end position="855"/>
    </location>
</feature>
<keyword evidence="2" id="KW-0812">Transmembrane</keyword>
<feature type="transmembrane region" description="Helical" evidence="2">
    <location>
        <begin position="200"/>
        <end position="217"/>
    </location>
</feature>
<keyword evidence="3" id="KW-0732">Signal</keyword>
<reference evidence="5" key="1">
    <citation type="submission" date="2023-05" db="EMBL/GenBank/DDBJ databases">
        <authorList>
            <person name="Du J."/>
        </authorList>
    </citation>
    <scope>NUCLEOTIDE SEQUENCE</scope>
    <source>
        <strain evidence="5">UMB1064</strain>
    </source>
</reference>
<accession>A0AAW9SXU1</accession>
<feature type="transmembrane region" description="Helical" evidence="2">
    <location>
        <begin position="300"/>
        <end position="318"/>
    </location>
</feature>
<evidence type="ECO:0000256" key="2">
    <source>
        <dbReference type="SAM" id="Phobius"/>
    </source>
</evidence>
<feature type="chain" id="PRO_5043465949" evidence="3">
    <location>
        <begin position="34"/>
        <end position="1203"/>
    </location>
</feature>
<reference evidence="5" key="2">
    <citation type="submission" date="2024-05" db="EMBL/GenBank/DDBJ databases">
        <authorList>
            <person name="Wolfe A."/>
        </authorList>
    </citation>
    <scope>NUCLEOTIDE SEQUENCE</scope>
    <source>
        <strain evidence="5">UMB1064</strain>
    </source>
</reference>
<feature type="transmembrane region" description="Helical" evidence="2">
    <location>
        <begin position="92"/>
        <end position="114"/>
    </location>
</feature>